<dbReference type="InterPro" id="IPR001940">
    <property type="entry name" value="Peptidase_S1C"/>
</dbReference>
<dbReference type="PANTHER" id="PTHR22939:SF129">
    <property type="entry name" value="SERINE PROTEASE HTRA2, MITOCHONDRIAL"/>
    <property type="match status" value="1"/>
</dbReference>
<dbReference type="PRINTS" id="PR00834">
    <property type="entry name" value="PROTEASES2C"/>
</dbReference>
<keyword evidence="3" id="KW-0378">Hydrolase</keyword>
<dbReference type="STRING" id="1797471.A3A71_01390"/>
<dbReference type="InterPro" id="IPR009003">
    <property type="entry name" value="Peptidase_S1_PA"/>
</dbReference>
<reference evidence="6 7" key="1">
    <citation type="journal article" date="2016" name="Nat. Commun.">
        <title>Thousands of microbial genomes shed light on interconnected biogeochemical processes in an aquifer system.</title>
        <authorList>
            <person name="Anantharaman K."/>
            <person name="Brown C.T."/>
            <person name="Hug L.A."/>
            <person name="Sharon I."/>
            <person name="Castelle C.J."/>
            <person name="Probst A.J."/>
            <person name="Thomas B.C."/>
            <person name="Singh A."/>
            <person name="Wilkins M.J."/>
            <person name="Karaoz U."/>
            <person name="Brodie E.L."/>
            <person name="Williams K.H."/>
            <person name="Hubbard S.S."/>
            <person name="Banfield J.F."/>
        </authorList>
    </citation>
    <scope>NUCLEOTIDE SEQUENCE [LARGE SCALE GENOMIC DNA]</scope>
</reference>
<proteinExistence type="inferred from homology"/>
<keyword evidence="2" id="KW-0645">Protease</keyword>
<dbReference type="EMBL" id="MEZX01000002">
    <property type="protein sequence ID" value="OGD64691.1"/>
    <property type="molecule type" value="Genomic_DNA"/>
</dbReference>
<name>A0A1F5EBG5_9BACT</name>
<dbReference type="InterPro" id="IPR001478">
    <property type="entry name" value="PDZ"/>
</dbReference>
<keyword evidence="4" id="KW-0812">Transmembrane</keyword>
<dbReference type="PROSITE" id="PS50106">
    <property type="entry name" value="PDZ"/>
    <property type="match status" value="1"/>
</dbReference>
<dbReference type="GO" id="GO:0006508">
    <property type="term" value="P:proteolysis"/>
    <property type="evidence" value="ECO:0007669"/>
    <property type="project" value="UniProtKB-KW"/>
</dbReference>
<dbReference type="SUPFAM" id="SSF50156">
    <property type="entry name" value="PDZ domain-like"/>
    <property type="match status" value="1"/>
</dbReference>
<dbReference type="SMART" id="SM00228">
    <property type="entry name" value="PDZ"/>
    <property type="match status" value="1"/>
</dbReference>
<sequence>MFMEKFKQHRFAIIASVVAVVVISALTTVGVLFFLSDSSAGQILRAKLGIDEGKGLTISTTKVDKIIVEESSAIIDANKKVGPAVVSVLTTGKPVVDFFTGQSRLQQASGTGFIITSDGLIATNRHVVSGGEKFTVTTADEKTFEGRVVATDPSNDLALMKIEAKGLPVADLGDSDRIEVGQWVVAIGNALGELQNTLTAGVISAKERTVTPSDGQGQTQELYGMLQTDAAINPGNSGGPLVNLAGQVVGINSAVAQSGQNIGFAIPVNDLKKDLESYNKNGKIVQPYIGVRYQTLTKALAESYKLSVSEGAWLAPRVGENSVVAGSPAAKAGLKDGDIITALNGKKLTADEPLARQIRQFSPGDRVSLSILRGDTKLTLLVTLGTFSG</sequence>
<protein>
    <recommendedName>
        <fullName evidence="5">PDZ domain-containing protein</fullName>
    </recommendedName>
</protein>
<accession>A0A1F5EBG5</accession>
<organism evidence="6 7">
    <name type="scientific">Candidatus Berkelbacteria bacterium RIFCSPLOWO2_01_FULL_50_28</name>
    <dbReference type="NCBI Taxonomy" id="1797471"/>
    <lineage>
        <taxon>Bacteria</taxon>
        <taxon>Candidatus Berkelbacteria</taxon>
    </lineage>
</organism>
<evidence type="ECO:0000313" key="6">
    <source>
        <dbReference type="EMBL" id="OGD64691.1"/>
    </source>
</evidence>
<dbReference type="Pfam" id="PF13365">
    <property type="entry name" value="Trypsin_2"/>
    <property type="match status" value="1"/>
</dbReference>
<evidence type="ECO:0000256" key="1">
    <source>
        <dbReference type="ARBA" id="ARBA00010541"/>
    </source>
</evidence>
<keyword evidence="4" id="KW-1133">Transmembrane helix</keyword>
<gene>
    <name evidence="6" type="ORF">A3A71_01390</name>
</gene>
<evidence type="ECO:0000256" key="3">
    <source>
        <dbReference type="ARBA" id="ARBA00022801"/>
    </source>
</evidence>
<dbReference type="AlphaFoldDB" id="A0A1F5EBG5"/>
<evidence type="ECO:0000259" key="5">
    <source>
        <dbReference type="PROSITE" id="PS50106"/>
    </source>
</evidence>
<dbReference type="Gene3D" id="2.30.42.10">
    <property type="match status" value="1"/>
</dbReference>
<dbReference type="InterPro" id="IPR036034">
    <property type="entry name" value="PDZ_sf"/>
</dbReference>
<dbReference type="Pfam" id="PF13180">
    <property type="entry name" value="PDZ_2"/>
    <property type="match status" value="1"/>
</dbReference>
<comment type="caution">
    <text evidence="6">The sequence shown here is derived from an EMBL/GenBank/DDBJ whole genome shotgun (WGS) entry which is preliminary data.</text>
</comment>
<keyword evidence="4" id="KW-0472">Membrane</keyword>
<comment type="similarity">
    <text evidence="1">Belongs to the peptidase S1C family.</text>
</comment>
<dbReference type="PANTHER" id="PTHR22939">
    <property type="entry name" value="SERINE PROTEASE FAMILY S1C HTRA-RELATED"/>
    <property type="match status" value="1"/>
</dbReference>
<dbReference type="Proteomes" id="UP000177481">
    <property type="component" value="Unassembled WGS sequence"/>
</dbReference>
<dbReference type="GO" id="GO:0004252">
    <property type="term" value="F:serine-type endopeptidase activity"/>
    <property type="evidence" value="ECO:0007669"/>
    <property type="project" value="InterPro"/>
</dbReference>
<dbReference type="SUPFAM" id="SSF50494">
    <property type="entry name" value="Trypsin-like serine proteases"/>
    <property type="match status" value="1"/>
</dbReference>
<evidence type="ECO:0000256" key="2">
    <source>
        <dbReference type="ARBA" id="ARBA00022670"/>
    </source>
</evidence>
<dbReference type="Gene3D" id="2.40.10.120">
    <property type="match status" value="1"/>
</dbReference>
<feature type="domain" description="PDZ" evidence="5">
    <location>
        <begin position="321"/>
        <end position="352"/>
    </location>
</feature>
<evidence type="ECO:0000256" key="4">
    <source>
        <dbReference type="SAM" id="Phobius"/>
    </source>
</evidence>
<feature type="transmembrane region" description="Helical" evidence="4">
    <location>
        <begin position="12"/>
        <end position="35"/>
    </location>
</feature>
<evidence type="ECO:0000313" key="7">
    <source>
        <dbReference type="Proteomes" id="UP000177481"/>
    </source>
</evidence>